<dbReference type="Gene3D" id="3.40.50.300">
    <property type="entry name" value="P-loop containing nucleotide triphosphate hydrolases"/>
    <property type="match status" value="1"/>
</dbReference>
<sequence length="241" mass="27045">MPTALGDLCRQLRLAHVVDYVSAQQNEQIRSIVEQILVAELDGRRRAKLGKLVQQAGFPHIKTFEGYVYDHISFPNGSSPELLQELDWLERKENLLLMGAVGTGKTHMATALGVEACRRGKAVQFYRASDLVSVLQEKFAAGTLSRFREKLKKTDLLILDEVGYVPFSQTGSELLFNVIADCYEQQSVIVTSNLEFGQWTSVFGDTKLTSALVDRLVHHAHILSFTGESFRFKQAMDRIPV</sequence>
<dbReference type="NCBIfam" id="NF038214">
    <property type="entry name" value="IS21_help_AAA"/>
    <property type="match status" value="1"/>
</dbReference>
<name>A0A3M8C9N7_9BACL</name>
<proteinExistence type="inferred from homology"/>
<evidence type="ECO:0000313" key="5">
    <source>
        <dbReference type="EMBL" id="RNB72203.1"/>
    </source>
</evidence>
<dbReference type="InterPro" id="IPR003593">
    <property type="entry name" value="AAA+_ATPase"/>
</dbReference>
<dbReference type="InterPro" id="IPR047661">
    <property type="entry name" value="IstB"/>
</dbReference>
<feature type="domain" description="AAA+ ATPase" evidence="4">
    <location>
        <begin position="91"/>
        <end position="223"/>
    </location>
</feature>
<dbReference type="SMART" id="SM00382">
    <property type="entry name" value="AAA"/>
    <property type="match status" value="1"/>
</dbReference>
<dbReference type="EMBL" id="RHHT01000062">
    <property type="protein sequence ID" value="RNB72203.1"/>
    <property type="molecule type" value="Genomic_DNA"/>
</dbReference>
<accession>A0A3M8C9N7</accession>
<dbReference type="InterPro" id="IPR027417">
    <property type="entry name" value="P-loop_NTPase"/>
</dbReference>
<comment type="similarity">
    <text evidence="1">Belongs to the IS21/IS1162 putative ATP-binding protein family.</text>
</comment>
<dbReference type="AlphaFoldDB" id="A0A3M8C9N7"/>
<dbReference type="RefSeq" id="WP_122915268.1">
    <property type="nucleotide sequence ID" value="NZ_RHHT01000062.1"/>
</dbReference>
<evidence type="ECO:0000313" key="6">
    <source>
        <dbReference type="Proteomes" id="UP000281915"/>
    </source>
</evidence>
<evidence type="ECO:0000256" key="2">
    <source>
        <dbReference type="ARBA" id="ARBA00022741"/>
    </source>
</evidence>
<reference evidence="5 6" key="1">
    <citation type="submission" date="2018-10" db="EMBL/GenBank/DDBJ databases">
        <title>Phylogenomics of Brevibacillus.</title>
        <authorList>
            <person name="Dunlap C."/>
        </authorList>
    </citation>
    <scope>NUCLEOTIDE SEQUENCE [LARGE SCALE GENOMIC DNA]</scope>
    <source>
        <strain evidence="5 6">JCM 15085</strain>
    </source>
</reference>
<keyword evidence="3" id="KW-0067">ATP-binding</keyword>
<dbReference type="CDD" id="cd00009">
    <property type="entry name" value="AAA"/>
    <property type="match status" value="1"/>
</dbReference>
<keyword evidence="2" id="KW-0547">Nucleotide-binding</keyword>
<dbReference type="PIRSF" id="PIRSF003073">
    <property type="entry name" value="DNAC_TnpB_IstB"/>
    <property type="match status" value="1"/>
</dbReference>
<comment type="caution">
    <text evidence="5">The sequence shown here is derived from an EMBL/GenBank/DDBJ whole genome shotgun (WGS) entry which is preliminary data.</text>
</comment>
<organism evidence="5 6">
    <name type="scientific">Brevibacillus panacihumi</name>
    <dbReference type="NCBI Taxonomy" id="497735"/>
    <lineage>
        <taxon>Bacteria</taxon>
        <taxon>Bacillati</taxon>
        <taxon>Bacillota</taxon>
        <taxon>Bacilli</taxon>
        <taxon>Bacillales</taxon>
        <taxon>Paenibacillaceae</taxon>
        <taxon>Brevibacillus</taxon>
    </lineage>
</organism>
<dbReference type="GO" id="GO:0005524">
    <property type="term" value="F:ATP binding"/>
    <property type="evidence" value="ECO:0007669"/>
    <property type="project" value="UniProtKB-KW"/>
</dbReference>
<dbReference type="InterPro" id="IPR002611">
    <property type="entry name" value="IstB_ATP-bd"/>
</dbReference>
<protein>
    <submittedName>
        <fullName evidence="5">AAA family ATPase</fullName>
    </submittedName>
</protein>
<dbReference type="Proteomes" id="UP000281915">
    <property type="component" value="Unassembled WGS sequence"/>
</dbReference>
<dbReference type="Pfam" id="PF01695">
    <property type="entry name" value="IstB_IS21"/>
    <property type="match status" value="1"/>
</dbReference>
<dbReference type="SUPFAM" id="SSF52540">
    <property type="entry name" value="P-loop containing nucleoside triphosphate hydrolases"/>
    <property type="match status" value="1"/>
</dbReference>
<evidence type="ECO:0000259" key="4">
    <source>
        <dbReference type="SMART" id="SM00382"/>
    </source>
</evidence>
<evidence type="ECO:0000256" key="1">
    <source>
        <dbReference type="ARBA" id="ARBA00008059"/>
    </source>
</evidence>
<dbReference type="GO" id="GO:0006260">
    <property type="term" value="P:DNA replication"/>
    <property type="evidence" value="ECO:0007669"/>
    <property type="project" value="TreeGrafter"/>
</dbReference>
<dbReference type="PANTHER" id="PTHR30050">
    <property type="entry name" value="CHROMOSOMAL REPLICATION INITIATOR PROTEIN DNAA"/>
    <property type="match status" value="1"/>
</dbReference>
<dbReference type="InterPro" id="IPR028350">
    <property type="entry name" value="DNAC/IstB-like"/>
</dbReference>
<dbReference type="PANTHER" id="PTHR30050:SF4">
    <property type="entry name" value="ATP-BINDING PROTEIN RV3427C IN INSERTION SEQUENCE-RELATED"/>
    <property type="match status" value="1"/>
</dbReference>
<evidence type="ECO:0000256" key="3">
    <source>
        <dbReference type="ARBA" id="ARBA00022840"/>
    </source>
</evidence>
<gene>
    <name evidence="5" type="ORF">EDM58_22150</name>
</gene>